<evidence type="ECO:0000256" key="1">
    <source>
        <dbReference type="SAM" id="Phobius"/>
    </source>
</evidence>
<keyword evidence="1" id="KW-0812">Transmembrane</keyword>
<dbReference type="AlphaFoldDB" id="A0A2T1DTI1"/>
<comment type="caution">
    <text evidence="2">The sequence shown here is derived from an EMBL/GenBank/DDBJ whole genome shotgun (WGS) entry which is preliminary data.</text>
</comment>
<accession>A0A2T1DTI1</accession>
<keyword evidence="1" id="KW-1133">Transmembrane helix</keyword>
<evidence type="ECO:0000313" key="3">
    <source>
        <dbReference type="Proteomes" id="UP000239576"/>
    </source>
</evidence>
<sequence>MTVARAIARGDTSLFRGNTEIAFGALCVFGTLLFGIVLLITSEMGRLTPTTPTGLLASAASYGQ</sequence>
<dbReference type="EMBL" id="PVWK01000159">
    <property type="protein sequence ID" value="PSB23782.1"/>
    <property type="molecule type" value="Genomic_DNA"/>
</dbReference>
<reference evidence="2 3" key="2">
    <citation type="submission" date="2018-03" db="EMBL/GenBank/DDBJ databases">
        <title>The ancient ancestry and fast evolution of plastids.</title>
        <authorList>
            <person name="Moore K.R."/>
            <person name="Magnabosco C."/>
            <person name="Momper L."/>
            <person name="Gold D.A."/>
            <person name="Bosak T."/>
            <person name="Fournier G.P."/>
        </authorList>
    </citation>
    <scope>NUCLEOTIDE SEQUENCE [LARGE SCALE GENOMIC DNA]</scope>
    <source>
        <strain evidence="2 3">ULC18</strain>
    </source>
</reference>
<keyword evidence="1" id="KW-0472">Membrane</keyword>
<name>A0A2T1DTI1_9CYAN</name>
<organism evidence="2 3">
    <name type="scientific">Stenomitos frigidus ULC18</name>
    <dbReference type="NCBI Taxonomy" id="2107698"/>
    <lineage>
        <taxon>Bacteria</taxon>
        <taxon>Bacillati</taxon>
        <taxon>Cyanobacteriota</taxon>
        <taxon>Cyanophyceae</taxon>
        <taxon>Leptolyngbyales</taxon>
        <taxon>Leptolyngbyaceae</taxon>
        <taxon>Stenomitos</taxon>
    </lineage>
</organism>
<feature type="transmembrane region" description="Helical" evidence="1">
    <location>
        <begin position="21"/>
        <end position="40"/>
    </location>
</feature>
<evidence type="ECO:0000313" key="2">
    <source>
        <dbReference type="EMBL" id="PSB23782.1"/>
    </source>
</evidence>
<keyword evidence="3" id="KW-1185">Reference proteome</keyword>
<gene>
    <name evidence="2" type="ORF">C7B82_30090</name>
</gene>
<proteinExistence type="predicted"/>
<dbReference type="Proteomes" id="UP000239576">
    <property type="component" value="Unassembled WGS sequence"/>
</dbReference>
<reference evidence="3" key="1">
    <citation type="submission" date="2018-02" db="EMBL/GenBank/DDBJ databases">
        <authorList>
            <person name="Moore K."/>
            <person name="Momper L."/>
        </authorList>
    </citation>
    <scope>NUCLEOTIDE SEQUENCE [LARGE SCALE GENOMIC DNA]</scope>
    <source>
        <strain evidence="3">ULC18</strain>
    </source>
</reference>
<protein>
    <submittedName>
        <fullName evidence="2">Uncharacterized protein</fullName>
    </submittedName>
</protein>